<accession>A0ABT0XMB5</accession>
<name>A0ABT0XMB5_9BACI</name>
<dbReference type="EMBL" id="JAMQJY010000003">
    <property type="protein sequence ID" value="MCM2677045.1"/>
    <property type="molecule type" value="Genomic_DNA"/>
</dbReference>
<proteinExistence type="predicted"/>
<organism evidence="1 2">
    <name type="scientific">Alkalicoccobacillus plakortidis</name>
    <dbReference type="NCBI Taxonomy" id="444060"/>
    <lineage>
        <taxon>Bacteria</taxon>
        <taxon>Bacillati</taxon>
        <taxon>Bacillota</taxon>
        <taxon>Bacilli</taxon>
        <taxon>Bacillales</taxon>
        <taxon>Bacillaceae</taxon>
        <taxon>Alkalicoccobacillus</taxon>
    </lineage>
</organism>
<evidence type="ECO:0008006" key="3">
    <source>
        <dbReference type="Google" id="ProtNLM"/>
    </source>
</evidence>
<keyword evidence="2" id="KW-1185">Reference proteome</keyword>
<dbReference type="Pfam" id="PF24309">
    <property type="entry name" value="IMEF_Flp"/>
    <property type="match status" value="1"/>
</dbReference>
<dbReference type="InterPro" id="IPR030909">
    <property type="entry name" value="IMEF_cargo"/>
</dbReference>
<evidence type="ECO:0000313" key="2">
    <source>
        <dbReference type="Proteomes" id="UP001203665"/>
    </source>
</evidence>
<sequence>MEESLTVLHDLFAAMKKDIKTYVHLVEPRITNLSNDYERMLVRKALGIENARKKRVKGLRNQLRVWLDEESSNDPTSQDYIQLYANVQLEHFALRLFSQHVEEAILINLESSTGELDDILQRTQSYLEEVQAVLLEISESFKDEPIELEEKESVKPDKSAFSVGSLL</sequence>
<dbReference type="Proteomes" id="UP001203665">
    <property type="component" value="Unassembled WGS sequence"/>
</dbReference>
<dbReference type="RefSeq" id="WP_251610443.1">
    <property type="nucleotide sequence ID" value="NZ_JAMQJY010000003.1"/>
</dbReference>
<gene>
    <name evidence="1" type="ORF">NDM98_17475</name>
</gene>
<protein>
    <recommendedName>
        <fullName evidence="3">DUF2383 domain-containing protein</fullName>
    </recommendedName>
</protein>
<evidence type="ECO:0000313" key="1">
    <source>
        <dbReference type="EMBL" id="MCM2677045.1"/>
    </source>
</evidence>
<comment type="caution">
    <text evidence="1">The sequence shown here is derived from an EMBL/GenBank/DDBJ whole genome shotgun (WGS) entry which is preliminary data.</text>
</comment>
<reference evidence="1" key="1">
    <citation type="submission" date="2022-06" db="EMBL/GenBank/DDBJ databases">
        <title>Alkalicoccobacillus porphyridii sp. nov., isolated from a marine red alga, Porphyridium purpureum and reclassification of Shouchella plakortidis and Shouchella gibsonii as Alkalicoccobacillus plakortidis comb. nov. and Alkalicoccobacillus gibsonii comb. nov.</title>
        <authorList>
            <person name="Kim K.H."/>
            <person name="Lee J.K."/>
            <person name="Han D.M."/>
            <person name="Baek J.H."/>
            <person name="Jeon C.O."/>
        </authorList>
    </citation>
    <scope>NUCLEOTIDE SEQUENCE</scope>
    <source>
        <strain evidence="1">DSM 19153</strain>
    </source>
</reference>